<evidence type="ECO:0000313" key="2">
    <source>
        <dbReference type="EMBL" id="MBL0418772.1"/>
    </source>
</evidence>
<sequence>MSRHPPFSEDDLHALVDARLPADRAAAVQAWVDANPQAQATLRAWQAQREALRAHHAEVLQEAVPSSMWPASQRVRKHHARQAAWWRWGAMAASVLLAFGAGWTLHGLQSGQRAGLPLAGAGPGGFARQALLAHAVYVPESRHPVEVDASQQDHLVQWLSKRLGRPLKVPQLSAEGFELVGGRLLPGEGGARAQFMFQNAAGERLTLYVGALGGPQAVDDAAFRYVGDGATSSFYWVERGYGYAITGPLSRQRLLSVAQLAYRSLQF</sequence>
<keyword evidence="3" id="KW-1185">Reference proteome</keyword>
<feature type="transmembrane region" description="Helical" evidence="1">
    <location>
        <begin position="84"/>
        <end position="105"/>
    </location>
</feature>
<gene>
    <name evidence="2" type="ORF">JI739_00295</name>
</gene>
<keyword evidence="1" id="KW-0812">Transmembrane</keyword>
<comment type="caution">
    <text evidence="2">The sequence shown here is derived from an EMBL/GenBank/DDBJ whole genome shotgun (WGS) entry which is preliminary data.</text>
</comment>
<reference evidence="2" key="1">
    <citation type="submission" date="2021-01" db="EMBL/GenBank/DDBJ databases">
        <title>Ramlibacter sp. strain AW1 16S ribosomal RNA gene Genome sequencing and assembly.</title>
        <authorList>
            <person name="Kang M."/>
        </authorList>
    </citation>
    <scope>NUCLEOTIDE SEQUENCE</scope>
    <source>
        <strain evidence="2">AW1</strain>
    </source>
</reference>
<keyword evidence="1" id="KW-0472">Membrane</keyword>
<evidence type="ECO:0000256" key="1">
    <source>
        <dbReference type="SAM" id="Phobius"/>
    </source>
</evidence>
<dbReference type="AlphaFoldDB" id="A0A936ZF69"/>
<keyword evidence="1" id="KW-1133">Transmembrane helix</keyword>
<evidence type="ECO:0000313" key="3">
    <source>
        <dbReference type="Proteomes" id="UP000613011"/>
    </source>
</evidence>
<organism evidence="2 3">
    <name type="scientific">Ramlibacter aurantiacus</name>
    <dbReference type="NCBI Taxonomy" id="2801330"/>
    <lineage>
        <taxon>Bacteria</taxon>
        <taxon>Pseudomonadati</taxon>
        <taxon>Pseudomonadota</taxon>
        <taxon>Betaproteobacteria</taxon>
        <taxon>Burkholderiales</taxon>
        <taxon>Comamonadaceae</taxon>
        <taxon>Ramlibacter</taxon>
    </lineage>
</organism>
<dbReference type="EMBL" id="JAEQNA010000001">
    <property type="protein sequence ID" value="MBL0418772.1"/>
    <property type="molecule type" value="Genomic_DNA"/>
</dbReference>
<name>A0A936ZF69_9BURK</name>
<accession>A0A936ZF69</accession>
<protein>
    <submittedName>
        <fullName evidence="2">Anti-sigma factor</fullName>
    </submittedName>
</protein>
<proteinExistence type="predicted"/>
<dbReference type="RefSeq" id="WP_201681856.1">
    <property type="nucleotide sequence ID" value="NZ_JAEQNA010000001.1"/>
</dbReference>
<dbReference type="Proteomes" id="UP000613011">
    <property type="component" value="Unassembled WGS sequence"/>
</dbReference>